<dbReference type="SUPFAM" id="SSF51735">
    <property type="entry name" value="NAD(P)-binding Rossmann-fold domains"/>
    <property type="match status" value="1"/>
</dbReference>
<name>H0EPS6_GLAL7</name>
<comment type="caution">
    <text evidence="3">The sequence shown here is derived from an EMBL/GenBank/DDBJ whole genome shotgun (WGS) entry which is preliminary data.</text>
</comment>
<dbReference type="OrthoDB" id="446809at2759"/>
<dbReference type="Proteomes" id="UP000005446">
    <property type="component" value="Unassembled WGS sequence"/>
</dbReference>
<evidence type="ECO:0000259" key="2">
    <source>
        <dbReference type="Pfam" id="PF22685"/>
    </source>
</evidence>
<accession>H0EPS6</accession>
<feature type="signal peptide" evidence="1">
    <location>
        <begin position="1"/>
        <end position="22"/>
    </location>
</feature>
<dbReference type="PANTHER" id="PTHR43708:SF1">
    <property type="entry name" value="GALACTOSE_LACTOSE METABOLISM REGULATORY PROTEIN GAL80"/>
    <property type="match status" value="1"/>
</dbReference>
<reference evidence="3 4" key="1">
    <citation type="journal article" date="2012" name="Eukaryot. Cell">
        <title>Genome sequence of the fungus Glarea lozoyensis: the first genome sequence of a species from the Helotiaceae family.</title>
        <authorList>
            <person name="Youssar L."/>
            <person name="Gruening B.A."/>
            <person name="Erxleben A."/>
            <person name="Guenther S."/>
            <person name="Huettel W."/>
        </authorList>
    </citation>
    <scope>NUCLEOTIDE SEQUENCE [LARGE SCALE GENOMIC DNA]</scope>
    <source>
        <strain evidence="4">ATCC 74030 / MF5533</strain>
    </source>
</reference>
<dbReference type="HOGENOM" id="CLU_1111499_0_0_1"/>
<dbReference type="AlphaFoldDB" id="H0EPS6"/>
<sequence>MSPPTRVAFIGLSASAWWAAAAHLPYLKSSPDYEIVALCNSSVEKARAAIEKFELGRGVRAYGDVEAHHSTAIIPSIKAGKNVYVEWPLGHSLADAQSLLELKNSHNITLANVGLQALLGYGFTTPPKTLLQTRRPTLKITGKDGSVVDEAAKMETPDTIFLHGTLKSEVPLSMTFRTGAPFPGTPGLDWRIAGEEGEIRITAGGAFLQIGYEDAKVEVVRGGKVESFKMEAVELHKVLEEAWKGNGYPV</sequence>
<protein>
    <submittedName>
        <fullName evidence="3">Putative Galactose/lactose metabolism regulatory protein GAL80</fullName>
    </submittedName>
</protein>
<feature type="domain" description="Gal80p-like C-terminal" evidence="2">
    <location>
        <begin position="129"/>
        <end position="202"/>
    </location>
</feature>
<evidence type="ECO:0000256" key="1">
    <source>
        <dbReference type="SAM" id="SignalP"/>
    </source>
</evidence>
<dbReference type="InterPro" id="IPR055080">
    <property type="entry name" value="Gal80p-like_C"/>
</dbReference>
<dbReference type="EMBL" id="AGUE01000116">
    <property type="protein sequence ID" value="EHK99504.1"/>
    <property type="molecule type" value="Genomic_DNA"/>
</dbReference>
<gene>
    <name evidence="3" type="ORF">M7I_4663</name>
</gene>
<dbReference type="Gene3D" id="3.30.360.10">
    <property type="entry name" value="Dihydrodipicolinate Reductase, domain 2"/>
    <property type="match status" value="1"/>
</dbReference>
<dbReference type="PANTHER" id="PTHR43708">
    <property type="entry name" value="CONSERVED EXPRESSED OXIDOREDUCTASE (EUROFUNG)"/>
    <property type="match status" value="1"/>
</dbReference>
<keyword evidence="1" id="KW-0732">Signal</keyword>
<feature type="chain" id="PRO_5003532442" evidence="1">
    <location>
        <begin position="23"/>
        <end position="250"/>
    </location>
</feature>
<dbReference type="InterPro" id="IPR036291">
    <property type="entry name" value="NAD(P)-bd_dom_sf"/>
</dbReference>
<dbReference type="Gene3D" id="3.40.50.720">
    <property type="entry name" value="NAD(P)-binding Rossmann-like Domain"/>
    <property type="match status" value="1"/>
</dbReference>
<dbReference type="Pfam" id="PF22685">
    <property type="entry name" value="Gal80p_C-like"/>
    <property type="match status" value="1"/>
</dbReference>
<proteinExistence type="predicted"/>
<evidence type="ECO:0000313" key="4">
    <source>
        <dbReference type="Proteomes" id="UP000005446"/>
    </source>
</evidence>
<dbReference type="InParanoid" id="H0EPS6"/>
<keyword evidence="4" id="KW-1185">Reference proteome</keyword>
<dbReference type="InterPro" id="IPR051317">
    <property type="entry name" value="Gfo/Idh/MocA_oxidoreduct"/>
</dbReference>
<dbReference type="FunCoup" id="H0EPS6">
    <property type="interactions" value="176"/>
</dbReference>
<organism evidence="3 4">
    <name type="scientific">Glarea lozoyensis (strain ATCC 74030 / MF5533)</name>
    <dbReference type="NCBI Taxonomy" id="1104152"/>
    <lineage>
        <taxon>Eukaryota</taxon>
        <taxon>Fungi</taxon>
        <taxon>Dikarya</taxon>
        <taxon>Ascomycota</taxon>
        <taxon>Pezizomycotina</taxon>
        <taxon>Leotiomycetes</taxon>
        <taxon>Helotiales</taxon>
        <taxon>Helotiaceae</taxon>
        <taxon>Glarea</taxon>
    </lineage>
</organism>
<evidence type="ECO:0000313" key="3">
    <source>
        <dbReference type="EMBL" id="EHK99504.1"/>
    </source>
</evidence>